<keyword evidence="6 9" id="KW-0804">Transcription</keyword>
<dbReference type="AlphaFoldDB" id="A0A5N6M726"/>
<gene>
    <name evidence="12" type="ORF">E3N88_31943</name>
</gene>
<sequence>MVFSSVPPYLDHNNWHLRQLQQSSHQQTSVGGGSGDETPNISPSPVPPPLSHHGREGGGGTNRPGSMVDRARMFNLPTPESGLNCPRCNSTNTKFCYYNNYNLAQPRYLCKTCRRYWTQGGALRTVPVGGGCRKNKRNNKKSSKSPNQTMPKSLNDSPSRCCAEAMANTQLSHPPSLQLPSMSSLGQHIGVGGNISSNLGGFHLQNEMGSFQLGSGSSNGHNFNNISSIRGVEHWRSPFLAGFEVPNNPYLFHYQSEGVVSEEPSSSMLGHDTQTPNSRIDNNHTDHPVKTENKCSLNMSSHFVGVSEASNQQPWVGNAWAEFSGVISTSSTTPTTCFL</sequence>
<comment type="caution">
    <text evidence="12">The sequence shown here is derived from an EMBL/GenBank/DDBJ whole genome shotgun (WGS) entry which is preliminary data.</text>
</comment>
<organism evidence="12 13">
    <name type="scientific">Mikania micrantha</name>
    <name type="common">bitter vine</name>
    <dbReference type="NCBI Taxonomy" id="192012"/>
    <lineage>
        <taxon>Eukaryota</taxon>
        <taxon>Viridiplantae</taxon>
        <taxon>Streptophyta</taxon>
        <taxon>Embryophyta</taxon>
        <taxon>Tracheophyta</taxon>
        <taxon>Spermatophyta</taxon>
        <taxon>Magnoliopsida</taxon>
        <taxon>eudicotyledons</taxon>
        <taxon>Gunneridae</taxon>
        <taxon>Pentapetalae</taxon>
        <taxon>asterids</taxon>
        <taxon>campanulids</taxon>
        <taxon>Asterales</taxon>
        <taxon>Asteraceae</taxon>
        <taxon>Asteroideae</taxon>
        <taxon>Heliantheae alliance</taxon>
        <taxon>Eupatorieae</taxon>
        <taxon>Mikania</taxon>
    </lineage>
</organism>
<evidence type="ECO:0000259" key="11">
    <source>
        <dbReference type="PROSITE" id="PS50884"/>
    </source>
</evidence>
<comment type="subcellular location">
    <subcellularLocation>
        <location evidence="8 9">Nucleus</location>
    </subcellularLocation>
</comment>
<keyword evidence="5 8" id="KW-0238">DNA-binding</keyword>
<evidence type="ECO:0000313" key="13">
    <source>
        <dbReference type="Proteomes" id="UP000326396"/>
    </source>
</evidence>
<dbReference type="EMBL" id="SZYD01000016">
    <property type="protein sequence ID" value="KAD3336424.1"/>
    <property type="molecule type" value="Genomic_DNA"/>
</dbReference>
<evidence type="ECO:0000256" key="2">
    <source>
        <dbReference type="ARBA" id="ARBA00022771"/>
    </source>
</evidence>
<evidence type="ECO:0000256" key="1">
    <source>
        <dbReference type="ARBA" id="ARBA00022723"/>
    </source>
</evidence>
<protein>
    <recommendedName>
        <fullName evidence="9">Dof zinc finger protein</fullName>
    </recommendedName>
</protein>
<keyword evidence="2 8" id="KW-0863">Zinc-finger</keyword>
<evidence type="ECO:0000256" key="6">
    <source>
        <dbReference type="ARBA" id="ARBA00023163"/>
    </source>
</evidence>
<feature type="region of interest" description="Disordered" evidence="10">
    <location>
        <begin position="263"/>
        <end position="284"/>
    </location>
</feature>
<evidence type="ECO:0000313" key="12">
    <source>
        <dbReference type="EMBL" id="KAD3336424.1"/>
    </source>
</evidence>
<keyword evidence="7 8" id="KW-0539">Nucleus</keyword>
<reference evidence="12 13" key="1">
    <citation type="submission" date="2019-05" db="EMBL/GenBank/DDBJ databases">
        <title>Mikania micrantha, genome provides insights into the molecular mechanism of rapid growth.</title>
        <authorList>
            <person name="Liu B."/>
        </authorList>
    </citation>
    <scope>NUCLEOTIDE SEQUENCE [LARGE SCALE GENOMIC DNA]</scope>
    <source>
        <strain evidence="12">NLD-2019</strain>
        <tissue evidence="12">Leaf</tissue>
    </source>
</reference>
<evidence type="ECO:0000256" key="4">
    <source>
        <dbReference type="ARBA" id="ARBA00023015"/>
    </source>
</evidence>
<dbReference type="Proteomes" id="UP000326396">
    <property type="component" value="Linkage Group LG6"/>
</dbReference>
<proteinExistence type="predicted"/>
<dbReference type="Pfam" id="PF02701">
    <property type="entry name" value="Zn_ribbon_Dof"/>
    <property type="match status" value="1"/>
</dbReference>
<feature type="region of interest" description="Disordered" evidence="10">
    <location>
        <begin position="128"/>
        <end position="159"/>
    </location>
</feature>
<dbReference type="PROSITE" id="PS50884">
    <property type="entry name" value="ZF_DOF_2"/>
    <property type="match status" value="1"/>
</dbReference>
<evidence type="ECO:0000256" key="10">
    <source>
        <dbReference type="SAM" id="MobiDB-lite"/>
    </source>
</evidence>
<keyword evidence="3 9" id="KW-0862">Zinc</keyword>
<name>A0A5N6M726_9ASTR</name>
<dbReference type="GO" id="GO:0003700">
    <property type="term" value="F:DNA-binding transcription factor activity"/>
    <property type="evidence" value="ECO:0007669"/>
    <property type="project" value="UniProtKB-UniRule"/>
</dbReference>
<feature type="compositionally biased region" description="Basic residues" evidence="10">
    <location>
        <begin position="133"/>
        <end position="143"/>
    </location>
</feature>
<dbReference type="InterPro" id="IPR003851">
    <property type="entry name" value="Znf_Dof"/>
</dbReference>
<keyword evidence="13" id="KW-1185">Reference proteome</keyword>
<dbReference type="PROSITE" id="PS01361">
    <property type="entry name" value="ZF_DOF_1"/>
    <property type="match status" value="1"/>
</dbReference>
<dbReference type="GO" id="GO:0008270">
    <property type="term" value="F:zinc ion binding"/>
    <property type="evidence" value="ECO:0007669"/>
    <property type="project" value="UniProtKB-KW"/>
</dbReference>
<comment type="function">
    <text evidence="9">Transcription factor that binds specifically to a 5'-AA[AG]G-3' consensus core sequence.</text>
</comment>
<evidence type="ECO:0000256" key="8">
    <source>
        <dbReference type="PROSITE-ProRule" id="PRU00071"/>
    </source>
</evidence>
<feature type="compositionally biased region" description="Polar residues" evidence="10">
    <location>
        <begin position="146"/>
        <end position="158"/>
    </location>
</feature>
<evidence type="ECO:0000256" key="7">
    <source>
        <dbReference type="ARBA" id="ARBA00023242"/>
    </source>
</evidence>
<evidence type="ECO:0000256" key="5">
    <source>
        <dbReference type="ARBA" id="ARBA00023125"/>
    </source>
</evidence>
<feature type="domain" description="Dof-type" evidence="11">
    <location>
        <begin position="83"/>
        <end position="137"/>
    </location>
</feature>
<accession>A0A5N6M726</accession>
<dbReference type="PANTHER" id="PTHR31992">
    <property type="entry name" value="DOF ZINC FINGER PROTEIN DOF1.4-RELATED"/>
    <property type="match status" value="1"/>
</dbReference>
<dbReference type="GO" id="GO:0005634">
    <property type="term" value="C:nucleus"/>
    <property type="evidence" value="ECO:0007669"/>
    <property type="project" value="UniProtKB-SubCell"/>
</dbReference>
<keyword evidence="4 9" id="KW-0805">Transcription regulation</keyword>
<feature type="region of interest" description="Disordered" evidence="10">
    <location>
        <begin position="21"/>
        <end position="68"/>
    </location>
</feature>
<dbReference type="OrthoDB" id="1927254at2759"/>
<evidence type="ECO:0000256" key="9">
    <source>
        <dbReference type="RuleBase" id="RU369094"/>
    </source>
</evidence>
<dbReference type="GO" id="GO:0003677">
    <property type="term" value="F:DNA binding"/>
    <property type="evidence" value="ECO:0007669"/>
    <property type="project" value="UniProtKB-UniRule"/>
</dbReference>
<evidence type="ECO:0000256" key="3">
    <source>
        <dbReference type="ARBA" id="ARBA00022833"/>
    </source>
</evidence>
<keyword evidence="1 9" id="KW-0479">Metal-binding</keyword>
<dbReference type="InterPro" id="IPR045174">
    <property type="entry name" value="Dof"/>
</dbReference>